<dbReference type="InterPro" id="IPR036770">
    <property type="entry name" value="Ankyrin_rpt-contain_sf"/>
</dbReference>
<dbReference type="OrthoDB" id="9984961at2759"/>
<dbReference type="Pfam" id="PF07534">
    <property type="entry name" value="TLD"/>
    <property type="match status" value="1"/>
</dbReference>
<gene>
    <name evidence="3" type="ORF">PROFUN_02033</name>
</gene>
<dbReference type="CDD" id="cd18316">
    <property type="entry name" value="BTB_POZ_KCTD-like"/>
    <property type="match status" value="1"/>
</dbReference>
<dbReference type="InterPro" id="IPR003131">
    <property type="entry name" value="T1-type_BTB"/>
</dbReference>
<comment type="caution">
    <text evidence="3">The sequence shown here is derived from an EMBL/GenBank/DDBJ whole genome shotgun (WGS) entry which is preliminary data.</text>
</comment>
<evidence type="ECO:0000259" key="1">
    <source>
        <dbReference type="PROSITE" id="PS50097"/>
    </source>
</evidence>
<evidence type="ECO:0000259" key="2">
    <source>
        <dbReference type="PROSITE" id="PS51886"/>
    </source>
</evidence>
<feature type="domain" description="BTB" evidence="1">
    <location>
        <begin position="542"/>
        <end position="610"/>
    </location>
</feature>
<organism evidence="3 4">
    <name type="scientific">Planoprotostelium fungivorum</name>
    <dbReference type="NCBI Taxonomy" id="1890364"/>
    <lineage>
        <taxon>Eukaryota</taxon>
        <taxon>Amoebozoa</taxon>
        <taxon>Evosea</taxon>
        <taxon>Variosea</taxon>
        <taxon>Cavosteliida</taxon>
        <taxon>Cavosteliaceae</taxon>
        <taxon>Planoprotostelium</taxon>
    </lineage>
</organism>
<accession>A0A2P6NB76</accession>
<evidence type="ECO:0000313" key="3">
    <source>
        <dbReference type="EMBL" id="PRP81199.1"/>
    </source>
</evidence>
<dbReference type="SUPFAM" id="SSF140860">
    <property type="entry name" value="Pseudo ankyrin repeat-like"/>
    <property type="match status" value="1"/>
</dbReference>
<feature type="domain" description="TLDc" evidence="2">
    <location>
        <begin position="635"/>
        <end position="809"/>
    </location>
</feature>
<dbReference type="EMBL" id="MDYQ01000129">
    <property type="protein sequence ID" value="PRP81199.1"/>
    <property type="molecule type" value="Genomic_DNA"/>
</dbReference>
<dbReference type="STRING" id="1890364.A0A2P6NB76"/>
<dbReference type="PANTHER" id="PTHR11145:SF8">
    <property type="entry name" value="RE57120P"/>
    <property type="match status" value="1"/>
</dbReference>
<dbReference type="SMART" id="SM00225">
    <property type="entry name" value="BTB"/>
    <property type="match status" value="1"/>
</dbReference>
<dbReference type="SMART" id="SM00584">
    <property type="entry name" value="TLDc"/>
    <property type="match status" value="1"/>
</dbReference>
<protein>
    <recommendedName>
        <fullName evidence="5">TLDc domain-containing protein</fullName>
    </recommendedName>
</protein>
<dbReference type="InterPro" id="IPR045068">
    <property type="entry name" value="BACURD1-3"/>
</dbReference>
<dbReference type="Pfam" id="PF02214">
    <property type="entry name" value="BTB_2"/>
    <property type="match status" value="1"/>
</dbReference>
<keyword evidence="4" id="KW-1185">Reference proteome</keyword>
<dbReference type="PROSITE" id="PS50097">
    <property type="entry name" value="BTB"/>
    <property type="match status" value="1"/>
</dbReference>
<dbReference type="GO" id="GO:0051260">
    <property type="term" value="P:protein homooligomerization"/>
    <property type="evidence" value="ECO:0007669"/>
    <property type="project" value="InterPro"/>
</dbReference>
<dbReference type="InterPro" id="IPR011333">
    <property type="entry name" value="SKP1/BTB/POZ_sf"/>
</dbReference>
<dbReference type="SUPFAM" id="SSF54695">
    <property type="entry name" value="POZ domain"/>
    <property type="match status" value="1"/>
</dbReference>
<dbReference type="SUPFAM" id="SSF48403">
    <property type="entry name" value="Ankyrin repeat"/>
    <property type="match status" value="1"/>
</dbReference>
<reference evidence="3 4" key="1">
    <citation type="journal article" date="2018" name="Genome Biol. Evol.">
        <title>Multiple Roots of Fruiting Body Formation in Amoebozoa.</title>
        <authorList>
            <person name="Hillmann F."/>
            <person name="Forbes G."/>
            <person name="Novohradska S."/>
            <person name="Ferling I."/>
            <person name="Riege K."/>
            <person name="Groth M."/>
            <person name="Westermann M."/>
            <person name="Marz M."/>
            <person name="Spaller T."/>
            <person name="Winckler T."/>
            <person name="Schaap P."/>
            <person name="Glockner G."/>
        </authorList>
    </citation>
    <scope>NUCLEOTIDE SEQUENCE [LARGE SCALE GENOMIC DNA]</scope>
    <source>
        <strain evidence="3 4">Jena</strain>
    </source>
</reference>
<evidence type="ECO:0000313" key="4">
    <source>
        <dbReference type="Proteomes" id="UP000241769"/>
    </source>
</evidence>
<evidence type="ECO:0008006" key="5">
    <source>
        <dbReference type="Google" id="ProtNLM"/>
    </source>
</evidence>
<dbReference type="Gene3D" id="3.30.710.10">
    <property type="entry name" value="Potassium Channel Kv1.1, Chain A"/>
    <property type="match status" value="1"/>
</dbReference>
<dbReference type="InParanoid" id="A0A2P6NB76"/>
<dbReference type="AlphaFoldDB" id="A0A2P6NB76"/>
<dbReference type="Proteomes" id="UP000241769">
    <property type="component" value="Unassembled WGS sequence"/>
</dbReference>
<sequence length="809" mass="92823">METAGRKRRRKESKEEYAIVEEEREGCDNASIEITVDLEKKATATLPAVVALPQSLFMPFDATQNCDIFTYILIHYLDTPDLAPIYFTSKNMCRIAHGVMLRRQEDYLCEWSFPTSSSLHHVQQKMQCEDCHNEITHHIHTNKVPSLPSKPPQITWWTKHIRDVREDDLTSPIHTGDLPGTMNIMHKLPHRSAHWLSRALHRVSVYNQHHMLEELLTRNARPLDTVMGVAAKYGHVQVIEQMMKDEHGHIDYEIINRQAVIGGKFEVLEWLKVRGFISRVAYEEAGTRGRVDVLEWLMKFDPKSTENYQPRDILDCASYSGHIQVLNWLYERKVVPSYVHLEHGAESGSSEVFQWLFDHMAPASWDPSDVLPQAIIGGSSDLVRRMMNEGAHLTDLPRFSDLTPSKRHLRERQEAFIDMFSLLLSVGFDFKSFIRWAYDSGAHRLFRWMMSVTGVDEKECPWMKMEFGEKIRRGDVEIRLWMIGKKWGVTKEKHTSSRSMQKEESVDQLLANLNVSLKLQEKEERWKLLEQRMNENLAKVSQKITLDVGGKRYTTSKDTLTSIPNTYFTGLLGSGHWKPEADGSYFIDRDRKLFHYVLQLLRTGEMSIDTLSEQQKKDLKRELEYFLIPWPTVQLDTSNMLGKGNRERIEQWIGEGKKMGERLYKATEHGFQSSVFHHLCDGKGPTVVVVQSDNDSIFGGYSDVSWSSTGGHTASLKSFLFALKNPHRLIARLNLKVPGTPEYAINCAATAGPTFGGGYDFHICNGSNINNGSYSNLPHTYEDTTGKGTTLFTGARNFRTKDIEVYKVI</sequence>
<dbReference type="Gene3D" id="1.25.40.20">
    <property type="entry name" value="Ankyrin repeat-containing domain"/>
    <property type="match status" value="1"/>
</dbReference>
<dbReference type="InterPro" id="IPR000210">
    <property type="entry name" value="BTB/POZ_dom"/>
</dbReference>
<dbReference type="PROSITE" id="PS51886">
    <property type="entry name" value="TLDC"/>
    <property type="match status" value="1"/>
</dbReference>
<dbReference type="InterPro" id="IPR006571">
    <property type="entry name" value="TLDc_dom"/>
</dbReference>
<proteinExistence type="predicted"/>
<name>A0A2P6NB76_9EUKA</name>
<dbReference type="PANTHER" id="PTHR11145">
    <property type="entry name" value="BTB/POZ DOMAIN-CONTAINING ADAPTER FOR CUL3-MEDIATED RHOA DEGRADATION PROTEIN FAMILY MEMBER"/>
    <property type="match status" value="1"/>
</dbReference>